<dbReference type="InterPro" id="IPR025367">
    <property type="entry name" value="DUF4271"/>
</dbReference>
<feature type="transmembrane region" description="Helical" evidence="1">
    <location>
        <begin position="97"/>
        <end position="116"/>
    </location>
</feature>
<keyword evidence="1" id="KW-0812">Transmembrane</keyword>
<organism evidence="2 3">
    <name type="scientific">Mesonia mobilis</name>
    <dbReference type="NCBI Taxonomy" id="369791"/>
    <lineage>
        <taxon>Bacteria</taxon>
        <taxon>Pseudomonadati</taxon>
        <taxon>Bacteroidota</taxon>
        <taxon>Flavobacteriia</taxon>
        <taxon>Flavobacteriales</taxon>
        <taxon>Flavobacteriaceae</taxon>
        <taxon>Mesonia</taxon>
    </lineage>
</organism>
<reference evidence="3" key="1">
    <citation type="journal article" date="2019" name="Int. J. Syst. Evol. Microbiol.">
        <title>The Global Catalogue of Microorganisms (GCM) 10K type strain sequencing project: providing services to taxonomists for standard genome sequencing and annotation.</title>
        <authorList>
            <consortium name="The Broad Institute Genomics Platform"/>
            <consortium name="The Broad Institute Genome Sequencing Center for Infectious Disease"/>
            <person name="Wu L."/>
            <person name="Ma J."/>
        </authorList>
    </citation>
    <scope>NUCLEOTIDE SEQUENCE [LARGE SCALE GENOMIC DNA]</scope>
    <source>
        <strain evidence="3">KCTC 12708</strain>
    </source>
</reference>
<feature type="transmembrane region" description="Helical" evidence="1">
    <location>
        <begin position="13"/>
        <end position="32"/>
    </location>
</feature>
<dbReference type="Proteomes" id="UP000615593">
    <property type="component" value="Unassembled WGS sequence"/>
</dbReference>
<keyword evidence="3" id="KW-1185">Reference proteome</keyword>
<feature type="transmembrane region" description="Helical" evidence="1">
    <location>
        <begin position="195"/>
        <end position="217"/>
    </location>
</feature>
<dbReference type="Pfam" id="PF14093">
    <property type="entry name" value="DUF4271"/>
    <property type="match status" value="1"/>
</dbReference>
<dbReference type="GeneID" id="94369377"/>
<gene>
    <name evidence="2" type="ORF">GCM10008088_17120</name>
</gene>
<sequence>MEAVTRSFISNDWVTIVLVSILLLIAFSKKYYAEDFLDFSRIYTSNKYFTSHKRTLSVLNLFSFLLFLGQGLIIALAIYYFVKITGFVNFSQKDYRLYIQIFLVYNVLIAVKYLIEKIIGEVFEINKLLDNYIFYKITYKNFLSLIILPLLIMVIYGWPNSKILIFSFFIIWILANLIVLIKYYSNNQKLVLGNWFYFILYLCTLEIAPYFILYKVFTGVR</sequence>
<feature type="transmembrane region" description="Helical" evidence="1">
    <location>
        <begin position="137"/>
        <end position="158"/>
    </location>
</feature>
<evidence type="ECO:0000256" key="1">
    <source>
        <dbReference type="SAM" id="Phobius"/>
    </source>
</evidence>
<evidence type="ECO:0000313" key="2">
    <source>
        <dbReference type="EMBL" id="GGZ56117.1"/>
    </source>
</evidence>
<comment type="caution">
    <text evidence="2">The sequence shown here is derived from an EMBL/GenBank/DDBJ whole genome shotgun (WGS) entry which is preliminary data.</text>
</comment>
<accession>A0ABQ3BSQ1</accession>
<name>A0ABQ3BSQ1_9FLAO</name>
<proteinExistence type="predicted"/>
<feature type="transmembrane region" description="Helical" evidence="1">
    <location>
        <begin position="58"/>
        <end position="82"/>
    </location>
</feature>
<dbReference type="EMBL" id="BMWY01000004">
    <property type="protein sequence ID" value="GGZ56117.1"/>
    <property type="molecule type" value="Genomic_DNA"/>
</dbReference>
<evidence type="ECO:0000313" key="3">
    <source>
        <dbReference type="Proteomes" id="UP000615593"/>
    </source>
</evidence>
<feature type="transmembrane region" description="Helical" evidence="1">
    <location>
        <begin position="164"/>
        <end position="183"/>
    </location>
</feature>
<dbReference type="RefSeq" id="WP_027884941.1">
    <property type="nucleotide sequence ID" value="NZ_BMWY01000004.1"/>
</dbReference>
<protein>
    <submittedName>
        <fullName evidence="2">DUF4271 domain-containing protein</fullName>
    </submittedName>
</protein>
<keyword evidence="1" id="KW-1133">Transmembrane helix</keyword>
<keyword evidence="1" id="KW-0472">Membrane</keyword>